<sequence>MELQRWRRQLTKCTDTPTLYADYQRRGTAVPTDQLRLRETSVDHICEGTIIGIYNVKYEVQDRETAEVVRRSSVSSIFILDKAISLRSG</sequence>
<reference evidence="1" key="2">
    <citation type="submission" date="2015-06" db="UniProtKB">
        <authorList>
            <consortium name="EnsemblProtists"/>
        </authorList>
    </citation>
    <scope>IDENTIFICATION</scope>
    <source>
        <strain evidence="1">Emoy2</strain>
    </source>
</reference>
<evidence type="ECO:0000313" key="2">
    <source>
        <dbReference type="Proteomes" id="UP000011713"/>
    </source>
</evidence>
<dbReference type="EMBL" id="JH597876">
    <property type="status" value="NOT_ANNOTATED_CDS"/>
    <property type="molecule type" value="Genomic_DNA"/>
</dbReference>
<dbReference type="EnsemblProtists" id="HpaT802398">
    <property type="protein sequence ID" value="HpaP802398"/>
    <property type="gene ID" value="HpaG802398"/>
</dbReference>
<dbReference type="VEuPathDB" id="FungiDB:HpaG802398"/>
<protein>
    <submittedName>
        <fullName evidence="1">Uncharacterized protein</fullName>
    </submittedName>
</protein>
<organism evidence="1 2">
    <name type="scientific">Hyaloperonospora arabidopsidis (strain Emoy2)</name>
    <name type="common">Downy mildew agent</name>
    <name type="synonym">Peronospora arabidopsidis</name>
    <dbReference type="NCBI Taxonomy" id="559515"/>
    <lineage>
        <taxon>Eukaryota</taxon>
        <taxon>Sar</taxon>
        <taxon>Stramenopiles</taxon>
        <taxon>Oomycota</taxon>
        <taxon>Peronosporomycetes</taxon>
        <taxon>Peronosporales</taxon>
        <taxon>Peronosporaceae</taxon>
        <taxon>Hyaloperonospora</taxon>
    </lineage>
</organism>
<proteinExistence type="predicted"/>
<dbReference type="InParanoid" id="M4B7Z6"/>
<evidence type="ECO:0000313" key="1">
    <source>
        <dbReference type="EnsemblProtists" id="HpaP802398"/>
    </source>
</evidence>
<dbReference type="HOGENOM" id="CLU_2459496_0_0_1"/>
<dbReference type="AlphaFoldDB" id="M4B7Z6"/>
<dbReference type="Proteomes" id="UP000011713">
    <property type="component" value="Unassembled WGS sequence"/>
</dbReference>
<keyword evidence="2" id="KW-1185">Reference proteome</keyword>
<accession>M4B7Z6</accession>
<reference evidence="2" key="1">
    <citation type="journal article" date="2010" name="Science">
        <title>Signatures of adaptation to obligate biotrophy in the Hyaloperonospora arabidopsidis genome.</title>
        <authorList>
            <person name="Baxter L."/>
            <person name="Tripathy S."/>
            <person name="Ishaque N."/>
            <person name="Boot N."/>
            <person name="Cabral A."/>
            <person name="Kemen E."/>
            <person name="Thines M."/>
            <person name="Ah-Fong A."/>
            <person name="Anderson R."/>
            <person name="Badejoko W."/>
            <person name="Bittner-Eddy P."/>
            <person name="Boore J.L."/>
            <person name="Chibucos M.C."/>
            <person name="Coates M."/>
            <person name="Dehal P."/>
            <person name="Delehaunty K."/>
            <person name="Dong S."/>
            <person name="Downton P."/>
            <person name="Dumas B."/>
            <person name="Fabro G."/>
            <person name="Fronick C."/>
            <person name="Fuerstenberg S.I."/>
            <person name="Fulton L."/>
            <person name="Gaulin E."/>
            <person name="Govers F."/>
            <person name="Hughes L."/>
            <person name="Humphray S."/>
            <person name="Jiang R.H."/>
            <person name="Judelson H."/>
            <person name="Kamoun S."/>
            <person name="Kyung K."/>
            <person name="Meijer H."/>
            <person name="Minx P."/>
            <person name="Morris P."/>
            <person name="Nelson J."/>
            <person name="Phuntumart V."/>
            <person name="Qutob D."/>
            <person name="Rehmany A."/>
            <person name="Rougon-Cardoso A."/>
            <person name="Ryden P."/>
            <person name="Torto-Alalibo T."/>
            <person name="Studholme D."/>
            <person name="Wang Y."/>
            <person name="Win J."/>
            <person name="Wood J."/>
            <person name="Clifton S.W."/>
            <person name="Rogers J."/>
            <person name="Van den Ackerveken G."/>
            <person name="Jones J.D."/>
            <person name="McDowell J.M."/>
            <person name="Beynon J."/>
            <person name="Tyler B.M."/>
        </authorList>
    </citation>
    <scope>NUCLEOTIDE SEQUENCE [LARGE SCALE GENOMIC DNA]</scope>
    <source>
        <strain evidence="2">Emoy2</strain>
    </source>
</reference>
<name>M4B7Z6_HYAAE</name>